<gene>
    <name evidence="2" type="ORF">Tci_889282</name>
</gene>
<feature type="non-terminal residue" evidence="2">
    <location>
        <position position="52"/>
    </location>
</feature>
<feature type="non-terminal residue" evidence="2">
    <location>
        <position position="1"/>
    </location>
</feature>
<feature type="compositionally biased region" description="Acidic residues" evidence="1">
    <location>
        <begin position="32"/>
        <end position="42"/>
    </location>
</feature>
<evidence type="ECO:0000256" key="1">
    <source>
        <dbReference type="SAM" id="MobiDB-lite"/>
    </source>
</evidence>
<name>A0A699U5I6_TANCI</name>
<feature type="compositionally biased region" description="Basic and acidic residues" evidence="1">
    <location>
        <begin position="43"/>
        <end position="52"/>
    </location>
</feature>
<sequence>DDMLLAEEQPLLVAVSPAAVSPTAESPGYITEGDDDADDDGDDLVKDDTDDE</sequence>
<dbReference type="EMBL" id="BKCJ011299336">
    <property type="protein sequence ID" value="GFD17313.1"/>
    <property type="molecule type" value="Genomic_DNA"/>
</dbReference>
<accession>A0A699U5I6</accession>
<feature type="region of interest" description="Disordered" evidence="1">
    <location>
        <begin position="16"/>
        <end position="52"/>
    </location>
</feature>
<comment type="caution">
    <text evidence="2">The sequence shown here is derived from an EMBL/GenBank/DDBJ whole genome shotgun (WGS) entry which is preliminary data.</text>
</comment>
<reference evidence="2" key="1">
    <citation type="journal article" date="2019" name="Sci. Rep.">
        <title>Draft genome of Tanacetum cinerariifolium, the natural source of mosquito coil.</title>
        <authorList>
            <person name="Yamashiro T."/>
            <person name="Shiraishi A."/>
            <person name="Satake H."/>
            <person name="Nakayama K."/>
        </authorList>
    </citation>
    <scope>NUCLEOTIDE SEQUENCE</scope>
</reference>
<proteinExistence type="predicted"/>
<evidence type="ECO:0000313" key="2">
    <source>
        <dbReference type="EMBL" id="GFD17313.1"/>
    </source>
</evidence>
<dbReference type="AlphaFoldDB" id="A0A699U5I6"/>
<organism evidence="2">
    <name type="scientific">Tanacetum cinerariifolium</name>
    <name type="common">Dalmatian daisy</name>
    <name type="synonym">Chrysanthemum cinerariifolium</name>
    <dbReference type="NCBI Taxonomy" id="118510"/>
    <lineage>
        <taxon>Eukaryota</taxon>
        <taxon>Viridiplantae</taxon>
        <taxon>Streptophyta</taxon>
        <taxon>Embryophyta</taxon>
        <taxon>Tracheophyta</taxon>
        <taxon>Spermatophyta</taxon>
        <taxon>Magnoliopsida</taxon>
        <taxon>eudicotyledons</taxon>
        <taxon>Gunneridae</taxon>
        <taxon>Pentapetalae</taxon>
        <taxon>asterids</taxon>
        <taxon>campanulids</taxon>
        <taxon>Asterales</taxon>
        <taxon>Asteraceae</taxon>
        <taxon>Asteroideae</taxon>
        <taxon>Anthemideae</taxon>
        <taxon>Anthemidinae</taxon>
        <taxon>Tanacetum</taxon>
    </lineage>
</organism>
<protein>
    <submittedName>
        <fullName evidence="2">Uncharacterized protein</fullName>
    </submittedName>
</protein>